<comment type="subcellular location">
    <subcellularLocation>
        <location evidence="1">Cytoplasm</location>
    </subcellularLocation>
</comment>
<evidence type="ECO:0000313" key="9">
    <source>
        <dbReference type="EMBL" id="KGO31989.1"/>
    </source>
</evidence>
<keyword evidence="10" id="KW-1185">Reference proteome</keyword>
<evidence type="ECO:0000256" key="1">
    <source>
        <dbReference type="ARBA" id="ARBA00004496"/>
    </source>
</evidence>
<dbReference type="Proteomes" id="UP000030023">
    <property type="component" value="Unassembled WGS sequence"/>
</dbReference>
<dbReference type="PROSITE" id="PS51101">
    <property type="entry name" value="PTS_EIIB_TYPE_4"/>
    <property type="match status" value="1"/>
</dbReference>
<keyword evidence="2" id="KW-0813">Transport</keyword>
<dbReference type="Gene3D" id="3.40.35.10">
    <property type="entry name" value="Phosphotransferase system, sorbose subfamily IIB component"/>
    <property type="match status" value="1"/>
</dbReference>
<evidence type="ECO:0000256" key="4">
    <source>
        <dbReference type="ARBA" id="ARBA00022597"/>
    </source>
</evidence>
<keyword evidence="6" id="KW-0598">Phosphotransferase system</keyword>
<dbReference type="SUPFAM" id="SSF52728">
    <property type="entry name" value="PTS IIb component"/>
    <property type="match status" value="1"/>
</dbReference>
<organism evidence="9 10">
    <name type="scientific">Oenococcus alcoholitolerans</name>
    <dbReference type="NCBI Taxonomy" id="931074"/>
    <lineage>
        <taxon>Bacteria</taxon>
        <taxon>Bacillati</taxon>
        <taxon>Bacillota</taxon>
        <taxon>Bacilli</taxon>
        <taxon>Lactobacillales</taxon>
        <taxon>Lactobacillaceae</taxon>
        <taxon>Oenococcus</taxon>
    </lineage>
</organism>
<evidence type="ECO:0000313" key="10">
    <source>
        <dbReference type="Proteomes" id="UP000030023"/>
    </source>
</evidence>
<keyword evidence="3" id="KW-0963">Cytoplasm</keyword>
<gene>
    <name evidence="9" type="ORF">Q757_03725</name>
</gene>
<comment type="caution">
    <text evidence="9">The sequence shown here is derived from an EMBL/GenBank/DDBJ whole genome shotgun (WGS) entry which is preliminary data.</text>
</comment>
<keyword evidence="7" id="KW-0418">Kinase</keyword>
<dbReference type="InterPro" id="IPR004720">
    <property type="entry name" value="PTS_IIB_sorbose-sp"/>
</dbReference>
<keyword evidence="5" id="KW-0808">Transferase</keyword>
<feature type="domain" description="PTS EIIB type-4" evidence="8">
    <location>
        <begin position="1"/>
        <end position="164"/>
    </location>
</feature>
<sequence length="164" mass="18552">MAISFVRIDDRMIHGLITIRWGKEYPCDGIIAVNDKAANNNILSEAYKAASDKKTFVWTLDHFDKVKDKVLSSATRYFLITKSPQDMKKILVDMHFVPGDIKTVIVGPGNDRNGAIKLGDNQSFTKEEGAAFEEIEKAGYKVDFALLPDQRIGNWDKFKSRFGY</sequence>
<evidence type="ECO:0000256" key="7">
    <source>
        <dbReference type="ARBA" id="ARBA00022777"/>
    </source>
</evidence>
<reference evidence="9 10" key="1">
    <citation type="journal article" date="2014" name="Antonie Van Leeuwenhoek">
        <title>Oenococcus alcoholitolerans sp. nov., a lactic acid bacteria isolated from cachaca and ethanol fermentation processes.</title>
        <authorList>
            <person name="Badotti F."/>
            <person name="Moreira A.P."/>
            <person name="Tonon L.A."/>
            <person name="de Lucena B.T."/>
            <person name="Gomes Fde C."/>
            <person name="Kruger R."/>
            <person name="Thompson C.C."/>
            <person name="de Morais M.A.Jr."/>
            <person name="Rosa C.A."/>
            <person name="Thompson F.L."/>
        </authorList>
    </citation>
    <scope>NUCLEOTIDE SEQUENCE [LARGE SCALE GENOMIC DNA]</scope>
    <source>
        <strain evidence="9 10">UFRJ-M7.2.18</strain>
    </source>
</reference>
<evidence type="ECO:0000256" key="3">
    <source>
        <dbReference type="ARBA" id="ARBA00022490"/>
    </source>
</evidence>
<evidence type="ECO:0000259" key="8">
    <source>
        <dbReference type="PROSITE" id="PS51101"/>
    </source>
</evidence>
<dbReference type="Pfam" id="PF03830">
    <property type="entry name" value="PTSIIB_sorb"/>
    <property type="match status" value="1"/>
</dbReference>
<protein>
    <submittedName>
        <fullName evidence="9">PTS fructose transporter subunit IIB</fullName>
    </submittedName>
</protein>
<name>A0ABR4XR75_9LACO</name>
<evidence type="ECO:0000256" key="5">
    <source>
        <dbReference type="ARBA" id="ARBA00022679"/>
    </source>
</evidence>
<evidence type="ECO:0000256" key="6">
    <source>
        <dbReference type="ARBA" id="ARBA00022683"/>
    </source>
</evidence>
<dbReference type="EMBL" id="AXCV01000132">
    <property type="protein sequence ID" value="KGO31989.1"/>
    <property type="molecule type" value="Genomic_DNA"/>
</dbReference>
<dbReference type="InterPro" id="IPR036667">
    <property type="entry name" value="PTS_IIB_sorbose-sp_sf"/>
</dbReference>
<proteinExistence type="predicted"/>
<evidence type="ECO:0000256" key="2">
    <source>
        <dbReference type="ARBA" id="ARBA00022448"/>
    </source>
</evidence>
<keyword evidence="4" id="KW-0762">Sugar transport</keyword>
<accession>A0ABR4XR75</accession>